<dbReference type="AlphaFoldDB" id="A0A915J299"/>
<keyword evidence="2" id="KW-1185">Reference proteome</keyword>
<evidence type="ECO:0000256" key="1">
    <source>
        <dbReference type="SAM" id="Phobius"/>
    </source>
</evidence>
<protein>
    <submittedName>
        <fullName evidence="3">Ovule protein</fullName>
    </submittedName>
</protein>
<name>A0A915J299_ROMCU</name>
<evidence type="ECO:0000313" key="3">
    <source>
        <dbReference type="WBParaSite" id="nRc.2.0.1.t20239-RA"/>
    </source>
</evidence>
<keyword evidence="1" id="KW-0812">Transmembrane</keyword>
<accession>A0A915J299</accession>
<keyword evidence="1" id="KW-0472">Membrane</keyword>
<reference evidence="3" key="1">
    <citation type="submission" date="2022-11" db="UniProtKB">
        <authorList>
            <consortium name="WormBaseParasite"/>
        </authorList>
    </citation>
    <scope>IDENTIFICATION</scope>
</reference>
<dbReference type="Proteomes" id="UP000887565">
    <property type="component" value="Unplaced"/>
</dbReference>
<dbReference type="WBParaSite" id="nRc.2.0.1.t20239-RA">
    <property type="protein sequence ID" value="nRc.2.0.1.t20239-RA"/>
    <property type="gene ID" value="nRc.2.0.1.g20239"/>
</dbReference>
<proteinExistence type="predicted"/>
<feature type="transmembrane region" description="Helical" evidence="1">
    <location>
        <begin position="20"/>
        <end position="39"/>
    </location>
</feature>
<keyword evidence="1" id="KW-1133">Transmembrane helix</keyword>
<organism evidence="2 3">
    <name type="scientific">Romanomermis culicivorax</name>
    <name type="common">Nematode worm</name>
    <dbReference type="NCBI Taxonomy" id="13658"/>
    <lineage>
        <taxon>Eukaryota</taxon>
        <taxon>Metazoa</taxon>
        <taxon>Ecdysozoa</taxon>
        <taxon>Nematoda</taxon>
        <taxon>Enoplea</taxon>
        <taxon>Dorylaimia</taxon>
        <taxon>Mermithida</taxon>
        <taxon>Mermithoidea</taxon>
        <taxon>Mermithidae</taxon>
        <taxon>Romanomermis</taxon>
    </lineage>
</organism>
<evidence type="ECO:0000313" key="2">
    <source>
        <dbReference type="Proteomes" id="UP000887565"/>
    </source>
</evidence>
<sequence length="63" mass="7079">MLMAVSVWQCNVCLGSHHTNTILVIFCIGQFWLPSLSMYKIGGKSHLQFLGLKISRRSSPIKT</sequence>